<feature type="domain" description="VWFD" evidence="3">
    <location>
        <begin position="384"/>
        <end position="561"/>
    </location>
</feature>
<dbReference type="InterPro" id="IPR001846">
    <property type="entry name" value="VWF_type-D"/>
</dbReference>
<feature type="domain" description="VWFD" evidence="3">
    <location>
        <begin position="1"/>
        <end position="158"/>
    </location>
</feature>
<keyword evidence="2" id="KW-0325">Glycoprotein</keyword>
<dbReference type="SUPFAM" id="SSF57567">
    <property type="entry name" value="Serine protease inhibitors"/>
    <property type="match status" value="2"/>
</dbReference>
<evidence type="ECO:0000256" key="1">
    <source>
        <dbReference type="ARBA" id="ARBA00023157"/>
    </source>
</evidence>
<name>A0ABN9FX26_9NEOB</name>
<dbReference type="Pfam" id="PF01826">
    <property type="entry name" value="TIL"/>
    <property type="match status" value="2"/>
</dbReference>
<comment type="caution">
    <text evidence="4">The sequence shown here is derived from an EMBL/GenBank/DDBJ whole genome shotgun (WGS) entry which is preliminary data.</text>
</comment>
<dbReference type="PROSITE" id="PS51233">
    <property type="entry name" value="VWFD"/>
    <property type="match status" value="2"/>
</dbReference>
<dbReference type="Pfam" id="PF12714">
    <property type="entry name" value="TILa"/>
    <property type="match status" value="1"/>
</dbReference>
<sequence length="708" mass="78091">MHIYSFQALYQSTSLPYFNIEAKNEHRHGITTVSYIQKVMVDVYNHEITIVKAELSRVLVDGIWINLPVFLVNGSLTVKQSGRYVVLETDFHLAVSYDTDHTVDVKIPTTYFSKICGMCGNFNGILQDDYLMPNGQLAQNSIQLGDSWKVEYDDPLCNSIVPTPPPCPPERKELYSDNQFCGLVTSKDGPFKACHSVINPDRFFDSCVFNLCALGAGSLCKVLEAYADTCQRAGVKLAWRNSTFCPLSCPGNSHYNPCASACPATCLDQRIPSNCNKPCTDACECGNGFVFSGHSCIPISECGCFFDGKYYQKDETFWQGHCESYCTCEENNQVNCKQQTCAPNEVCQVQNGIKTCVLTATSTTMTTTTTTTTTTATPPSTVPGYCEVSGDPHYYTFDNQVHHFMGTCTYTLSKLCKVEGHLAEFNVKAANELLGRNTRVSYVKYVNVDVHGHSITLEWNREVKVDNNVVTLPVSLHPNINIFLSGHDVLVTTAFGVSVRFDGNHRVVITIPGEYANKVCGICGNFNGNQTDDFLSPGGELEPDSNSLGNSWRVDNDISCTSGSEHEPSCTVDEKNTISSNSFCGIITNKNGAFKECHEVINPLIYFNNCVYDLCELNLDPDTLCDSLQSYAQSCQSHGVRIGPWRNDFFCPLKCSPNSHYEQCGIACPPTCVNPGAQLNCHLPCTESCVCDPGYVLNDKNCVPSHQC</sequence>
<dbReference type="Gene3D" id="2.10.25.10">
    <property type="entry name" value="Laminin"/>
    <property type="match status" value="2"/>
</dbReference>
<dbReference type="Pfam" id="PF00094">
    <property type="entry name" value="VWD"/>
    <property type="match status" value="2"/>
</dbReference>
<dbReference type="Proteomes" id="UP001162483">
    <property type="component" value="Unassembled WGS sequence"/>
</dbReference>
<dbReference type="InterPro" id="IPR025615">
    <property type="entry name" value="TILa_dom"/>
</dbReference>
<evidence type="ECO:0000313" key="4">
    <source>
        <dbReference type="EMBL" id="CAI9601661.1"/>
    </source>
</evidence>
<dbReference type="InterPro" id="IPR014853">
    <property type="entry name" value="VWF/SSPO/ZAN-like_Cys-rich_dom"/>
</dbReference>
<evidence type="ECO:0000313" key="5">
    <source>
        <dbReference type="Proteomes" id="UP001162483"/>
    </source>
</evidence>
<organism evidence="4 5">
    <name type="scientific">Staurois parvus</name>
    <dbReference type="NCBI Taxonomy" id="386267"/>
    <lineage>
        <taxon>Eukaryota</taxon>
        <taxon>Metazoa</taxon>
        <taxon>Chordata</taxon>
        <taxon>Craniata</taxon>
        <taxon>Vertebrata</taxon>
        <taxon>Euteleostomi</taxon>
        <taxon>Amphibia</taxon>
        <taxon>Batrachia</taxon>
        <taxon>Anura</taxon>
        <taxon>Neobatrachia</taxon>
        <taxon>Ranoidea</taxon>
        <taxon>Ranidae</taxon>
        <taxon>Staurois</taxon>
    </lineage>
</organism>
<gene>
    <name evidence="4" type="ORF">SPARVUS_LOCUS13008595</name>
</gene>
<reference evidence="4" key="1">
    <citation type="submission" date="2023-05" db="EMBL/GenBank/DDBJ databases">
        <authorList>
            <person name="Stuckert A."/>
        </authorList>
    </citation>
    <scope>NUCLEOTIDE SEQUENCE</scope>
</reference>
<keyword evidence="5" id="KW-1185">Reference proteome</keyword>
<dbReference type="SMART" id="SM00832">
    <property type="entry name" value="C8"/>
    <property type="match status" value="2"/>
</dbReference>
<dbReference type="InterPro" id="IPR002919">
    <property type="entry name" value="TIL_dom"/>
</dbReference>
<proteinExistence type="predicted"/>
<dbReference type="InterPro" id="IPR050780">
    <property type="entry name" value="Mucin_vWF_Thrombospondin_sf"/>
</dbReference>
<evidence type="ECO:0000256" key="2">
    <source>
        <dbReference type="ARBA" id="ARBA00023180"/>
    </source>
</evidence>
<dbReference type="SMART" id="SM00216">
    <property type="entry name" value="VWD"/>
    <property type="match status" value="2"/>
</dbReference>
<dbReference type="InterPro" id="IPR036084">
    <property type="entry name" value="Ser_inhib-like_sf"/>
</dbReference>
<dbReference type="PANTHER" id="PTHR11339:SF374">
    <property type="entry name" value="ZONADHESIN"/>
    <property type="match status" value="1"/>
</dbReference>
<protein>
    <recommendedName>
        <fullName evidence="3">VWFD domain-containing protein</fullName>
    </recommendedName>
</protein>
<dbReference type="CDD" id="cd19941">
    <property type="entry name" value="TIL"/>
    <property type="match status" value="2"/>
</dbReference>
<evidence type="ECO:0000259" key="3">
    <source>
        <dbReference type="PROSITE" id="PS51233"/>
    </source>
</evidence>
<accession>A0ABN9FX26</accession>
<dbReference type="PANTHER" id="PTHR11339">
    <property type="entry name" value="EXTRACELLULAR MATRIX GLYCOPROTEIN RELATED"/>
    <property type="match status" value="1"/>
</dbReference>
<keyword evidence="1" id="KW-1015">Disulfide bond</keyword>
<dbReference type="EMBL" id="CATNWA010017593">
    <property type="protein sequence ID" value="CAI9601661.1"/>
    <property type="molecule type" value="Genomic_DNA"/>
</dbReference>
<dbReference type="Pfam" id="PF08742">
    <property type="entry name" value="C8"/>
    <property type="match status" value="2"/>
</dbReference>